<evidence type="ECO:0000313" key="2">
    <source>
        <dbReference type="Proteomes" id="UP000587942"/>
    </source>
</evidence>
<keyword evidence="1" id="KW-0808">Transferase</keyword>
<organism evidence="1 2">
    <name type="scientific">Mesobacillus selenatarsenatis</name>
    <dbReference type="NCBI Taxonomy" id="388741"/>
    <lineage>
        <taxon>Bacteria</taxon>
        <taxon>Bacillati</taxon>
        <taxon>Bacillota</taxon>
        <taxon>Bacilli</taxon>
        <taxon>Bacillales</taxon>
        <taxon>Bacillaceae</taxon>
        <taxon>Mesobacillus</taxon>
    </lineage>
</organism>
<dbReference type="Pfam" id="PF06042">
    <property type="entry name" value="NTP_transf_6"/>
    <property type="match status" value="1"/>
</dbReference>
<reference evidence="1 2" key="1">
    <citation type="submission" date="2020-03" db="EMBL/GenBank/DDBJ databases">
        <authorList>
            <person name="Sun Q."/>
        </authorList>
    </citation>
    <scope>NUCLEOTIDE SEQUENCE [LARGE SCALE GENOMIC DNA]</scope>
    <source>
        <strain evidence="1 2">KACC 21451</strain>
    </source>
</reference>
<dbReference type="GO" id="GO:0016740">
    <property type="term" value="F:transferase activity"/>
    <property type="evidence" value="ECO:0007669"/>
    <property type="project" value="UniProtKB-KW"/>
</dbReference>
<dbReference type="EMBL" id="JAAVUM010000001">
    <property type="protein sequence ID" value="NKE04066.1"/>
    <property type="molecule type" value="Genomic_DNA"/>
</dbReference>
<protein>
    <submittedName>
        <fullName evidence="1">Nucleotidyltransferase family protein</fullName>
    </submittedName>
</protein>
<dbReference type="AlphaFoldDB" id="A0A846TQ98"/>
<comment type="caution">
    <text evidence="1">The sequence shown here is derived from an EMBL/GenBank/DDBJ whole genome shotgun (WGS) entry which is preliminary data.</text>
</comment>
<dbReference type="Proteomes" id="UP000587942">
    <property type="component" value="Unassembled WGS sequence"/>
</dbReference>
<dbReference type="PANTHER" id="PTHR39166:SF1">
    <property type="entry name" value="BLL1166 PROTEIN"/>
    <property type="match status" value="1"/>
</dbReference>
<evidence type="ECO:0000313" key="1">
    <source>
        <dbReference type="EMBL" id="NKE04066.1"/>
    </source>
</evidence>
<sequence length="219" mass="25222">MDESECSLTILCVKIRIYVRVGGVFVLLENKEDVIKLIQSDENMMKIIHTAATLDLPDWWICAGLVRSKIWDTLHGFKELTITPDVDVIYFDPANIDEEYEKKLEKKLKSLMPETPWSVKNQARMHVVNQIPPYTSSEDAISKFPETATALGVKLDRESRLVLTAPCGLEDVLHMELKPSPFFAETRERAAIYEERLIKKNWTAKWPMVKVHHVTLLSR</sequence>
<gene>
    <name evidence="1" type="ORF">GWK17_01020</name>
</gene>
<dbReference type="InterPro" id="IPR009267">
    <property type="entry name" value="NTP_transf_6"/>
</dbReference>
<name>A0A846TQ98_9BACI</name>
<accession>A0A846TQ98</accession>
<proteinExistence type="predicted"/>
<dbReference type="PANTHER" id="PTHR39166">
    <property type="entry name" value="BLL1166 PROTEIN"/>
    <property type="match status" value="1"/>
</dbReference>